<evidence type="ECO:0000313" key="2">
    <source>
        <dbReference type="Proteomes" id="UP001231109"/>
    </source>
</evidence>
<organism evidence="1 2">
    <name type="scientific">Rheinheimera baltica</name>
    <dbReference type="NCBI Taxonomy" id="67576"/>
    <lineage>
        <taxon>Bacteria</taxon>
        <taxon>Pseudomonadati</taxon>
        <taxon>Pseudomonadota</taxon>
        <taxon>Gammaproteobacteria</taxon>
        <taxon>Chromatiales</taxon>
        <taxon>Chromatiaceae</taxon>
        <taxon>Rheinheimera</taxon>
    </lineage>
</organism>
<dbReference type="Proteomes" id="UP001231109">
    <property type="component" value="Unassembled WGS sequence"/>
</dbReference>
<accession>A0ABT9HV60</accession>
<sequence>MSSISQPKDIFNCIKAPFDPVDKSIPAEWSICYGMQQNQLQLTVQIKQLELLNAGSDLVSTINADGLNEMIEFLGQVKMRMQKTG</sequence>
<comment type="caution">
    <text evidence="1">The sequence shown here is derived from an EMBL/GenBank/DDBJ whole genome shotgun (WGS) entry which is preliminary data.</text>
</comment>
<dbReference type="RefSeq" id="WP_305973853.1">
    <property type="nucleotide sequence ID" value="NZ_JAPJDZ010000005.1"/>
</dbReference>
<keyword evidence="2" id="KW-1185">Reference proteome</keyword>
<gene>
    <name evidence="1" type="ORF">ORJ04_03510</name>
</gene>
<reference evidence="1 2" key="1">
    <citation type="submission" date="2022-11" db="EMBL/GenBank/DDBJ databases">
        <title>Viruses from the air-sea interface of a natural surface slick.</title>
        <authorList>
            <person name="Rahlff J."/>
            <person name="Holmfeldt K."/>
        </authorList>
    </citation>
    <scope>NUCLEOTIDE SEQUENCE [LARGE SCALE GENOMIC DNA]</scope>
    <source>
        <strain evidence="1 2">SMS4</strain>
    </source>
</reference>
<name>A0ABT9HV60_9GAMM</name>
<evidence type="ECO:0000313" key="1">
    <source>
        <dbReference type="EMBL" id="MDP5135014.1"/>
    </source>
</evidence>
<dbReference type="EMBL" id="JAPJDZ010000005">
    <property type="protein sequence ID" value="MDP5135014.1"/>
    <property type="molecule type" value="Genomic_DNA"/>
</dbReference>
<protein>
    <submittedName>
        <fullName evidence="1">Uncharacterized protein</fullName>
    </submittedName>
</protein>
<proteinExistence type="predicted"/>